<evidence type="ECO:0000256" key="7">
    <source>
        <dbReference type="ARBA" id="ARBA00022927"/>
    </source>
</evidence>
<evidence type="ECO:0000256" key="2">
    <source>
        <dbReference type="ARBA" id="ARBA00006742"/>
    </source>
</evidence>
<reference evidence="12 13" key="1">
    <citation type="submission" date="2016-04" db="EMBL/GenBank/DDBJ databases">
        <title>Genome analysis of Thermosulfurimonas dismutans, the first thermophilic sulfur-disproportionating bacterium of the phylum Thermodesulfobacteria.</title>
        <authorList>
            <person name="Mardanov A.V."/>
            <person name="Beletsky A.V."/>
            <person name="Kadnikov V.V."/>
            <person name="Slobodkin A.I."/>
            <person name="Ravin N.V."/>
        </authorList>
    </citation>
    <scope>NUCLEOTIDE SEQUENCE [LARGE SCALE GENOMIC DNA]</scope>
    <source>
        <strain evidence="12 13">S95</strain>
    </source>
</reference>
<dbReference type="RefSeq" id="WP_068669107.1">
    <property type="nucleotide sequence ID" value="NZ_LWLG01000002.1"/>
</dbReference>
<feature type="transmembrane region" description="Helical" evidence="11">
    <location>
        <begin position="26"/>
        <end position="46"/>
    </location>
</feature>
<dbReference type="EMBL" id="LWLG01000002">
    <property type="protein sequence ID" value="OAQ21356.1"/>
    <property type="molecule type" value="Genomic_DNA"/>
</dbReference>
<dbReference type="AlphaFoldDB" id="A0A179D5N7"/>
<dbReference type="NCBIfam" id="TIGR00739">
    <property type="entry name" value="yajC"/>
    <property type="match status" value="1"/>
</dbReference>
<keyword evidence="6 11" id="KW-0812">Transmembrane</keyword>
<dbReference type="PRINTS" id="PR01853">
    <property type="entry name" value="YAJCTRNLCASE"/>
</dbReference>
<organism evidence="12 13">
    <name type="scientific">Thermosulfurimonas dismutans</name>
    <dbReference type="NCBI Taxonomy" id="999894"/>
    <lineage>
        <taxon>Bacteria</taxon>
        <taxon>Pseudomonadati</taxon>
        <taxon>Thermodesulfobacteriota</taxon>
        <taxon>Thermodesulfobacteria</taxon>
        <taxon>Thermodesulfobacteriales</taxon>
        <taxon>Thermodesulfobacteriaceae</taxon>
        <taxon>Thermosulfurimonas</taxon>
    </lineage>
</organism>
<evidence type="ECO:0000313" key="13">
    <source>
        <dbReference type="Proteomes" id="UP000078390"/>
    </source>
</evidence>
<dbReference type="Proteomes" id="UP000078390">
    <property type="component" value="Unassembled WGS sequence"/>
</dbReference>
<comment type="caution">
    <text evidence="12">The sequence shown here is derived from an EMBL/GenBank/DDBJ whole genome shotgun (WGS) entry which is preliminary data.</text>
</comment>
<evidence type="ECO:0000256" key="1">
    <source>
        <dbReference type="ARBA" id="ARBA00004162"/>
    </source>
</evidence>
<dbReference type="PATRIC" id="fig|999894.6.peg.577"/>
<dbReference type="GO" id="GO:0015031">
    <property type="term" value="P:protein transport"/>
    <property type="evidence" value="ECO:0007669"/>
    <property type="project" value="UniProtKB-KW"/>
</dbReference>
<evidence type="ECO:0000256" key="9">
    <source>
        <dbReference type="ARBA" id="ARBA00023010"/>
    </source>
</evidence>
<evidence type="ECO:0000256" key="11">
    <source>
        <dbReference type="SAM" id="Phobius"/>
    </source>
</evidence>
<evidence type="ECO:0000256" key="4">
    <source>
        <dbReference type="ARBA" id="ARBA00022448"/>
    </source>
</evidence>
<evidence type="ECO:0000256" key="8">
    <source>
        <dbReference type="ARBA" id="ARBA00022989"/>
    </source>
</evidence>
<dbReference type="GO" id="GO:0005886">
    <property type="term" value="C:plasma membrane"/>
    <property type="evidence" value="ECO:0007669"/>
    <property type="project" value="UniProtKB-SubCell"/>
</dbReference>
<proteinExistence type="inferred from homology"/>
<gene>
    <name evidence="12" type="ORF">TDIS_0577</name>
</gene>
<dbReference type="STRING" id="999894.TDIS_0577"/>
<evidence type="ECO:0000313" key="12">
    <source>
        <dbReference type="EMBL" id="OAQ21356.1"/>
    </source>
</evidence>
<keyword evidence="9" id="KW-0811">Translocation</keyword>
<dbReference type="PANTHER" id="PTHR33909:SF1">
    <property type="entry name" value="SEC TRANSLOCON ACCESSORY COMPLEX SUBUNIT YAJC"/>
    <property type="match status" value="1"/>
</dbReference>
<evidence type="ECO:0000256" key="3">
    <source>
        <dbReference type="ARBA" id="ARBA00014962"/>
    </source>
</evidence>
<evidence type="ECO:0000256" key="5">
    <source>
        <dbReference type="ARBA" id="ARBA00022475"/>
    </source>
</evidence>
<dbReference type="SMART" id="SM01323">
    <property type="entry name" value="YajC"/>
    <property type="match status" value="1"/>
</dbReference>
<keyword evidence="4" id="KW-0813">Transport</keyword>
<keyword evidence="10 11" id="KW-0472">Membrane</keyword>
<accession>A0A179D5N7</accession>
<sequence length="109" mass="11970">MWLDFVSTVHAMGAPPAQEGAQGGPASLLVTFLPLILIFLVFYFLLIRPQQKRAREHQNFLNRLKHGDKVVTAGGLIGHVVKVEGDEVLLEVGKDVKVRVLKNYIAGPA</sequence>
<dbReference type="PANTHER" id="PTHR33909">
    <property type="entry name" value="SEC TRANSLOCON ACCESSORY COMPLEX SUBUNIT YAJC"/>
    <property type="match status" value="1"/>
</dbReference>
<name>A0A179D5N7_9BACT</name>
<comment type="subcellular location">
    <subcellularLocation>
        <location evidence="1">Cell membrane</location>
        <topology evidence="1">Single-pass membrane protein</topology>
    </subcellularLocation>
</comment>
<evidence type="ECO:0000256" key="6">
    <source>
        <dbReference type="ARBA" id="ARBA00022692"/>
    </source>
</evidence>
<protein>
    <recommendedName>
        <fullName evidence="3">Sec translocon accessory complex subunit YajC</fullName>
    </recommendedName>
</protein>
<keyword evidence="13" id="KW-1185">Reference proteome</keyword>
<comment type="similarity">
    <text evidence="2">Belongs to the YajC family.</text>
</comment>
<dbReference type="InterPro" id="IPR003849">
    <property type="entry name" value="Preprotein_translocase_YajC"/>
</dbReference>
<keyword evidence="8 11" id="KW-1133">Transmembrane helix</keyword>
<dbReference type="Pfam" id="PF02699">
    <property type="entry name" value="YajC"/>
    <property type="match status" value="1"/>
</dbReference>
<keyword evidence="5" id="KW-1003">Cell membrane</keyword>
<keyword evidence="7" id="KW-0653">Protein transport</keyword>
<evidence type="ECO:0000256" key="10">
    <source>
        <dbReference type="ARBA" id="ARBA00023136"/>
    </source>
</evidence>